<reference evidence="6" key="1">
    <citation type="submission" date="2023-07" db="EMBL/GenBank/DDBJ databases">
        <title>Genomic Encyclopedia of Type Strains, Phase IV (KMG-IV): sequencing the most valuable type-strain genomes for metagenomic binning, comparative biology and taxonomic classification.</title>
        <authorList>
            <person name="Goeker M."/>
        </authorList>
    </citation>
    <scope>NUCLEOTIDE SEQUENCE</scope>
    <source>
        <strain evidence="6">DSM 19569</strain>
    </source>
</reference>
<dbReference type="GO" id="GO:0030313">
    <property type="term" value="C:cell envelope"/>
    <property type="evidence" value="ECO:0007669"/>
    <property type="project" value="UniProtKB-SubCell"/>
</dbReference>
<organism evidence="6 7">
    <name type="scientific">Methylobacterium brachiatum</name>
    <dbReference type="NCBI Taxonomy" id="269660"/>
    <lineage>
        <taxon>Bacteria</taxon>
        <taxon>Pseudomonadati</taxon>
        <taxon>Pseudomonadota</taxon>
        <taxon>Alphaproteobacteria</taxon>
        <taxon>Hyphomicrobiales</taxon>
        <taxon>Methylobacteriaceae</taxon>
        <taxon>Methylobacterium</taxon>
    </lineage>
</organism>
<evidence type="ECO:0000256" key="2">
    <source>
        <dbReference type="ARBA" id="ARBA00022748"/>
    </source>
</evidence>
<dbReference type="InterPro" id="IPR050553">
    <property type="entry name" value="Thioredoxin_ResA/DsbE_sf"/>
</dbReference>
<proteinExistence type="predicted"/>
<dbReference type="SUPFAM" id="SSF52833">
    <property type="entry name" value="Thioredoxin-like"/>
    <property type="match status" value="1"/>
</dbReference>
<evidence type="ECO:0000313" key="7">
    <source>
        <dbReference type="Proteomes" id="UP001223420"/>
    </source>
</evidence>
<gene>
    <name evidence="6" type="ORF">QO001_003004</name>
</gene>
<dbReference type="Gene3D" id="3.40.30.10">
    <property type="entry name" value="Glutaredoxin"/>
    <property type="match status" value="1"/>
</dbReference>
<evidence type="ECO:0000259" key="5">
    <source>
        <dbReference type="PROSITE" id="PS51352"/>
    </source>
</evidence>
<dbReference type="PROSITE" id="PS51352">
    <property type="entry name" value="THIOREDOXIN_2"/>
    <property type="match status" value="1"/>
</dbReference>
<dbReference type="GO" id="GO:0015036">
    <property type="term" value="F:disulfide oxidoreductase activity"/>
    <property type="evidence" value="ECO:0007669"/>
    <property type="project" value="UniProtKB-ARBA"/>
</dbReference>
<dbReference type="GO" id="GO:0017004">
    <property type="term" value="P:cytochrome complex assembly"/>
    <property type="evidence" value="ECO:0007669"/>
    <property type="project" value="UniProtKB-KW"/>
</dbReference>
<name>A0AAJ1WWT1_9HYPH</name>
<dbReference type="NCBIfam" id="NF047696">
    <property type="entry name" value="ThlDiSintTplARhiz"/>
    <property type="match status" value="1"/>
</dbReference>
<keyword evidence="2" id="KW-0201">Cytochrome c-type biogenesis</keyword>
<evidence type="ECO:0000256" key="1">
    <source>
        <dbReference type="ARBA" id="ARBA00004196"/>
    </source>
</evidence>
<sequence length="220" mass="22598">MPGRTTLMAGAGLAALAVLGTALYGSGLLPGNTGGALQPCAGATPALARVDAAAKGEVAGMQALKQARPAPEIRFKGPDGAETGLSDLKGRLLLVNLWATWCAPCKAEMPALDRLQTELGGPDFAVVAINVDTRNLDKPPEWLKQAGIHALPFYADPGGRVLPAIQRDTQSPGLPTTMLIDAQGCTIGVMKGPAAWSSPDGLGLIRAVLGRESRGSQSRS</sequence>
<keyword evidence="4" id="KW-0676">Redox-active center</keyword>
<dbReference type="EMBL" id="JAUSWL010000004">
    <property type="protein sequence ID" value="MDQ0544075.1"/>
    <property type="molecule type" value="Genomic_DNA"/>
</dbReference>
<evidence type="ECO:0000256" key="4">
    <source>
        <dbReference type="ARBA" id="ARBA00023284"/>
    </source>
</evidence>
<dbReference type="PANTHER" id="PTHR42852">
    <property type="entry name" value="THIOL:DISULFIDE INTERCHANGE PROTEIN DSBE"/>
    <property type="match status" value="1"/>
</dbReference>
<dbReference type="CDD" id="cd02966">
    <property type="entry name" value="TlpA_like_family"/>
    <property type="match status" value="1"/>
</dbReference>
<feature type="domain" description="Thioredoxin" evidence="5">
    <location>
        <begin position="64"/>
        <end position="210"/>
    </location>
</feature>
<dbReference type="AlphaFoldDB" id="A0AAJ1WWT1"/>
<dbReference type="InterPro" id="IPR036249">
    <property type="entry name" value="Thioredoxin-like_sf"/>
</dbReference>
<evidence type="ECO:0000313" key="6">
    <source>
        <dbReference type="EMBL" id="MDQ0544075.1"/>
    </source>
</evidence>
<dbReference type="Pfam" id="PF08534">
    <property type="entry name" value="Redoxin"/>
    <property type="match status" value="1"/>
</dbReference>
<comment type="subcellular location">
    <subcellularLocation>
        <location evidence="1">Cell envelope</location>
    </subcellularLocation>
</comment>
<keyword evidence="3" id="KW-1015">Disulfide bond</keyword>
<dbReference type="InterPro" id="IPR013766">
    <property type="entry name" value="Thioredoxin_domain"/>
</dbReference>
<accession>A0AAJ1WWT1</accession>
<dbReference type="Proteomes" id="UP001223420">
    <property type="component" value="Unassembled WGS sequence"/>
</dbReference>
<dbReference type="InterPro" id="IPR013740">
    <property type="entry name" value="Redoxin"/>
</dbReference>
<dbReference type="RefSeq" id="WP_230366476.1">
    <property type="nucleotide sequence ID" value="NZ_JAJALK010000005.1"/>
</dbReference>
<dbReference type="GO" id="GO:0016853">
    <property type="term" value="F:isomerase activity"/>
    <property type="evidence" value="ECO:0007669"/>
    <property type="project" value="UniProtKB-KW"/>
</dbReference>
<dbReference type="InterPro" id="IPR017937">
    <property type="entry name" value="Thioredoxin_CS"/>
</dbReference>
<protein>
    <submittedName>
        <fullName evidence="6">Thiol-disulfide isomerase/thioredoxin</fullName>
    </submittedName>
</protein>
<dbReference type="PROSITE" id="PS00194">
    <property type="entry name" value="THIOREDOXIN_1"/>
    <property type="match status" value="1"/>
</dbReference>
<comment type="caution">
    <text evidence="6">The sequence shown here is derived from an EMBL/GenBank/DDBJ whole genome shotgun (WGS) entry which is preliminary data.</text>
</comment>
<evidence type="ECO:0000256" key="3">
    <source>
        <dbReference type="ARBA" id="ARBA00023157"/>
    </source>
</evidence>
<keyword evidence="6" id="KW-0413">Isomerase</keyword>
<dbReference type="PANTHER" id="PTHR42852:SF6">
    <property type="entry name" value="THIOL:DISULFIDE INTERCHANGE PROTEIN DSBE"/>
    <property type="match status" value="1"/>
</dbReference>